<organism evidence="1 2">
    <name type="scientific">Candidatus Hydrogenisulfobacillus filiaventi</name>
    <dbReference type="NCBI Taxonomy" id="2707344"/>
    <lineage>
        <taxon>Bacteria</taxon>
        <taxon>Bacillati</taxon>
        <taxon>Bacillota</taxon>
        <taxon>Clostridia</taxon>
        <taxon>Eubacteriales</taxon>
        <taxon>Clostridiales Family XVII. Incertae Sedis</taxon>
        <taxon>Candidatus Hydrogenisulfobacillus</taxon>
    </lineage>
</organism>
<dbReference type="KEGG" id="hfv:R50_0328"/>
<proteinExistence type="predicted"/>
<protein>
    <submittedName>
        <fullName evidence="1">Uncharacterized protein</fullName>
    </submittedName>
</protein>
<gene>
    <name evidence="1" type="ORF">R50_0328</name>
</gene>
<dbReference type="AlphaFoldDB" id="A0A6F8ZDR6"/>
<dbReference type="Proteomes" id="UP000503399">
    <property type="component" value="Chromosome"/>
</dbReference>
<reference evidence="1 2" key="1">
    <citation type="submission" date="2020-02" db="EMBL/GenBank/DDBJ databases">
        <authorList>
            <person name="Hogendoorn C."/>
        </authorList>
    </citation>
    <scope>NUCLEOTIDE SEQUENCE [LARGE SCALE GENOMIC DNA]</scope>
    <source>
        <strain evidence="1">R501</strain>
    </source>
</reference>
<evidence type="ECO:0000313" key="1">
    <source>
        <dbReference type="EMBL" id="CAB1127834.1"/>
    </source>
</evidence>
<sequence length="297" mass="33124">MPRTPDPAPDPVQRRLLALADALQEDLRRAHALLLTPRAGRKGQDFLEEVLERTEGWRALAREGMELAERFARHGLDLSYAFARHGMDLGYAFARHGMDLGFRFAAKGEAVGPMADRVLFMAVQIGVMADRIGEMADRIGEMADRILFMADRIAGFGDRIVYESQLVIYTEQLVVHESVLIQETARLVSRTLLALLALAGGQAPPPVPAEEEASRRHALDLIYANLDRMLDHLQAYALAQLRREEAARTQETVTRLQEAAVRETWTRLRRVTLSADDCFCPGFGTEQPAQAPDPPEA</sequence>
<keyword evidence="2" id="KW-1185">Reference proteome</keyword>
<dbReference type="EMBL" id="LR778114">
    <property type="protein sequence ID" value="CAB1127834.1"/>
    <property type="molecule type" value="Genomic_DNA"/>
</dbReference>
<evidence type="ECO:0000313" key="2">
    <source>
        <dbReference type="Proteomes" id="UP000503399"/>
    </source>
</evidence>
<accession>A0A6F8ZDR6</accession>
<name>A0A6F8ZDR6_9FIRM</name>